<keyword evidence="4" id="KW-1185">Reference proteome</keyword>
<dbReference type="SUPFAM" id="SSF48065">
    <property type="entry name" value="DBL homology domain (DH-domain)"/>
    <property type="match status" value="1"/>
</dbReference>
<accession>A0A1E4RNT8</accession>
<dbReference type="Gene3D" id="2.30.29.30">
    <property type="entry name" value="Pleckstrin-homology domain (PH domain)/Phosphotyrosine-binding domain (PTB)"/>
    <property type="match status" value="1"/>
</dbReference>
<dbReference type="InterPro" id="IPR035899">
    <property type="entry name" value="DBL_dom_sf"/>
</dbReference>
<dbReference type="InterPro" id="IPR011993">
    <property type="entry name" value="PH-like_dom_sf"/>
</dbReference>
<feature type="domain" description="DH" evidence="2">
    <location>
        <begin position="206"/>
        <end position="357"/>
    </location>
</feature>
<dbReference type="Proteomes" id="UP000095085">
    <property type="component" value="Unassembled WGS sequence"/>
</dbReference>
<dbReference type="STRING" id="984485.A0A1E4RNT8"/>
<feature type="compositionally biased region" description="Polar residues" evidence="1">
    <location>
        <begin position="736"/>
        <end position="754"/>
    </location>
</feature>
<gene>
    <name evidence="3" type="ORF">HYPBUDRAFT_238782</name>
</gene>
<dbReference type="GO" id="GO:0005085">
    <property type="term" value="F:guanyl-nucleotide exchange factor activity"/>
    <property type="evidence" value="ECO:0007669"/>
    <property type="project" value="InterPro"/>
</dbReference>
<evidence type="ECO:0000313" key="4">
    <source>
        <dbReference type="Proteomes" id="UP000095085"/>
    </source>
</evidence>
<dbReference type="EMBL" id="KV454539">
    <property type="protein sequence ID" value="ODV68923.1"/>
    <property type="molecule type" value="Genomic_DNA"/>
</dbReference>
<protein>
    <recommendedName>
        <fullName evidence="2">DH domain-containing protein</fullName>
    </recommendedName>
</protein>
<organism evidence="3 4">
    <name type="scientific">Hyphopichia burtonii NRRL Y-1933</name>
    <dbReference type="NCBI Taxonomy" id="984485"/>
    <lineage>
        <taxon>Eukaryota</taxon>
        <taxon>Fungi</taxon>
        <taxon>Dikarya</taxon>
        <taxon>Ascomycota</taxon>
        <taxon>Saccharomycotina</taxon>
        <taxon>Pichiomycetes</taxon>
        <taxon>Debaryomycetaceae</taxon>
        <taxon>Hyphopichia</taxon>
    </lineage>
</organism>
<feature type="compositionally biased region" description="Polar residues" evidence="1">
    <location>
        <begin position="25"/>
        <end position="40"/>
    </location>
</feature>
<evidence type="ECO:0000256" key="1">
    <source>
        <dbReference type="SAM" id="MobiDB-lite"/>
    </source>
</evidence>
<reference evidence="4" key="1">
    <citation type="submission" date="2016-05" db="EMBL/GenBank/DDBJ databases">
        <title>Comparative genomics of biotechnologically important yeasts.</title>
        <authorList>
            <consortium name="DOE Joint Genome Institute"/>
            <person name="Riley R."/>
            <person name="Haridas S."/>
            <person name="Wolfe K.H."/>
            <person name="Lopes M.R."/>
            <person name="Hittinger C.T."/>
            <person name="Goker M."/>
            <person name="Salamov A."/>
            <person name="Wisecaver J."/>
            <person name="Long T.M."/>
            <person name="Aerts A.L."/>
            <person name="Barry K."/>
            <person name="Choi C."/>
            <person name="Clum A."/>
            <person name="Coughlan A.Y."/>
            <person name="Deshpande S."/>
            <person name="Douglass A.P."/>
            <person name="Hanson S.J."/>
            <person name="Klenk H.-P."/>
            <person name="Labutti K."/>
            <person name="Lapidus A."/>
            <person name="Lindquist E."/>
            <person name="Lipzen A."/>
            <person name="Meier-Kolthoff J.P."/>
            <person name="Ohm R.A."/>
            <person name="Otillar R.P."/>
            <person name="Pangilinan J."/>
            <person name="Peng Y."/>
            <person name="Rokas A."/>
            <person name="Rosa C.A."/>
            <person name="Scheuner C."/>
            <person name="Sibirny A.A."/>
            <person name="Slot J.C."/>
            <person name="Stielow J.B."/>
            <person name="Sun H."/>
            <person name="Kurtzman C.P."/>
            <person name="Blackwell M."/>
            <person name="Grigoriev I.V."/>
            <person name="Jeffries T.W."/>
        </authorList>
    </citation>
    <scope>NUCLEOTIDE SEQUENCE [LARGE SCALE GENOMIC DNA]</scope>
    <source>
        <strain evidence="4">NRRL Y-1933</strain>
    </source>
</reference>
<dbReference type="Pfam" id="PF00621">
    <property type="entry name" value="RhoGEF"/>
    <property type="match status" value="1"/>
</dbReference>
<feature type="region of interest" description="Disordered" evidence="1">
    <location>
        <begin position="732"/>
        <end position="754"/>
    </location>
</feature>
<dbReference type="PROSITE" id="PS50010">
    <property type="entry name" value="DH_2"/>
    <property type="match status" value="1"/>
</dbReference>
<name>A0A1E4RNT8_9ASCO</name>
<dbReference type="RefSeq" id="XP_020077990.1">
    <property type="nucleotide sequence ID" value="XM_020223233.1"/>
</dbReference>
<sequence length="754" mass="86168">MGYQFTTARLITTGELRLVAPTPSPKISTGSPSKISTGSLSREGRDLPIVKGHKLALLQKSHSGLNSIESDLSLKYMVYQTQVESNYTKELQYQLVENHDGEMQKTSAKQDMDSGEIDKGLLLAAKKVGYHQLDSVQSLYDIIKENPLALPTTTMTTKISPLLPVLIDQHPSANISALLTTSDFKSPVPNTKYNNTLPLNEFLNSKVGKLLEELFESEITYVSSLNILITYYVQPLLIAQPYDCGVPIIFISQVIESLIRNHTELVRCFRLDFYSENSVIKFVSSVESLAIDVHLYKDYCDLYEDVLKIMNSIKFIGQNYVNKEYINGWQNYLEATQPISKHMDLSFVSLIQRPISRQVQSHKISFLQDTEEKEYLESFLEINEKIKFKLNQINENSEKIDVKSVGDKINSFLNFEKFKSLFGFELNLQIFGKALLCGVSIVVWLLSTGTGVDKKVQGQNMGVFLFKSHLIISEIIFRKKFKKYEIKFIIPLSKCQLFSELKESDGGLTSDYQYSLKIIYEQEYCQFEVLIVLFTKKEYMIWKDHLETMINFVNGDYNLDYSQTFAPLILYSPVEIIPYDIYLDHKPTYYKYRLACYFKKPISINVMFDLRNTDLEEISSFAGYVNKLNYFQKNGDEKLTIYIRKSERSIGERKMLGLISKELIGVLKDNRTLEKKGKLKKSLSWSSLKFSRSIFHNQTSPNPLTGQDDKTPSLSAVTIDELQFSFKSTGLAGVSPSISRSNTDSQVGSSSRQY</sequence>
<evidence type="ECO:0000259" key="2">
    <source>
        <dbReference type="PROSITE" id="PS50010"/>
    </source>
</evidence>
<proteinExistence type="predicted"/>
<dbReference type="Gene3D" id="1.20.900.10">
    <property type="entry name" value="Dbl homology (DH) domain"/>
    <property type="match status" value="1"/>
</dbReference>
<feature type="region of interest" description="Disordered" evidence="1">
    <location>
        <begin position="21"/>
        <end position="43"/>
    </location>
</feature>
<evidence type="ECO:0000313" key="3">
    <source>
        <dbReference type="EMBL" id="ODV68923.1"/>
    </source>
</evidence>
<dbReference type="GeneID" id="30997782"/>
<dbReference type="OrthoDB" id="8059989at2759"/>
<dbReference type="AlphaFoldDB" id="A0A1E4RNT8"/>
<dbReference type="InterPro" id="IPR000219">
    <property type="entry name" value="DH_dom"/>
</dbReference>